<dbReference type="EMBL" id="BASE01000113">
    <property type="protein sequence ID" value="GAM16246.1"/>
    <property type="molecule type" value="Genomic_DNA"/>
</dbReference>
<evidence type="ECO:0008006" key="3">
    <source>
        <dbReference type="Google" id="ProtNLM"/>
    </source>
</evidence>
<dbReference type="PANTHER" id="PTHR34322">
    <property type="entry name" value="TRANSPOSASE, Y1_TNP DOMAIN-CONTAINING"/>
    <property type="match status" value="1"/>
</dbReference>
<dbReference type="PANTHER" id="PTHR34322:SF2">
    <property type="entry name" value="TRANSPOSASE IS200-LIKE DOMAIN-CONTAINING PROTEIN"/>
    <property type="match status" value="1"/>
</dbReference>
<reference evidence="1 2" key="1">
    <citation type="submission" date="2013-06" db="EMBL/GenBank/DDBJ databases">
        <title>Whole genome shotgun sequence of Bacillus selenatarsenatis SF-1.</title>
        <authorList>
            <person name="Kuroda M."/>
            <person name="Sei K."/>
            <person name="Yamashita M."/>
            <person name="Ike M."/>
        </authorList>
    </citation>
    <scope>NUCLEOTIDE SEQUENCE [LARGE SCALE GENOMIC DNA]</scope>
    <source>
        <strain evidence="1 2">SF-1</strain>
    </source>
</reference>
<proteinExistence type="predicted"/>
<dbReference type="STRING" id="1321606.SAMD00020551_4434"/>
<dbReference type="Proteomes" id="UP000031014">
    <property type="component" value="Unassembled WGS sequence"/>
</dbReference>
<protein>
    <recommendedName>
        <fullName evidence="3">Transposase and inactivated derivatives</fullName>
    </recommendedName>
</protein>
<dbReference type="GO" id="GO:0006313">
    <property type="term" value="P:DNA transposition"/>
    <property type="evidence" value="ECO:0007669"/>
    <property type="project" value="InterPro"/>
</dbReference>
<comment type="caution">
    <text evidence="1">The sequence shown here is derived from an EMBL/GenBank/DDBJ whole genome shotgun (WGS) entry which is preliminary data.</text>
</comment>
<evidence type="ECO:0000313" key="1">
    <source>
        <dbReference type="EMBL" id="GAM16246.1"/>
    </source>
</evidence>
<gene>
    <name evidence="1" type="ORF">SAMD00020551_4434</name>
</gene>
<dbReference type="RefSeq" id="WP_052442257.1">
    <property type="nucleotide sequence ID" value="NZ_BASE01000113.1"/>
</dbReference>
<dbReference type="AlphaFoldDB" id="A0A0A8XDK9"/>
<dbReference type="GO" id="GO:0004803">
    <property type="term" value="F:transposase activity"/>
    <property type="evidence" value="ECO:0007669"/>
    <property type="project" value="InterPro"/>
</dbReference>
<sequence length="202" mass="23465">MKGRDKDKTGEWLFISLKVKKCNCVKRQNRPCVSTGHLFQDRFKSENVETEEYFLTVVRYIHQNPVKAGICSLLEDWEWSSCAGYYGEKYFPGGLLDRNIVLNMFGENRPSAVERFKEFNERSNHDECLEDTYRRRKLTDEQARQEIKQLLGGMGIAQVKSLPGWQRDHYLMQVKTIEGITLRQAARILGVSKDLVHRACGV</sequence>
<dbReference type="Gene3D" id="3.30.70.1290">
    <property type="entry name" value="Transposase IS200-like"/>
    <property type="match status" value="1"/>
</dbReference>
<dbReference type="SUPFAM" id="SSF143422">
    <property type="entry name" value="Transposase IS200-like"/>
    <property type="match status" value="1"/>
</dbReference>
<dbReference type="OrthoDB" id="9788881at2"/>
<name>A0A0A8XDK9_MESS1</name>
<dbReference type="InterPro" id="IPR036515">
    <property type="entry name" value="Transposase_17_sf"/>
</dbReference>
<keyword evidence="2" id="KW-1185">Reference proteome</keyword>
<accession>A0A0A8XDK9</accession>
<evidence type="ECO:0000313" key="2">
    <source>
        <dbReference type="Proteomes" id="UP000031014"/>
    </source>
</evidence>
<dbReference type="GO" id="GO:0003677">
    <property type="term" value="F:DNA binding"/>
    <property type="evidence" value="ECO:0007669"/>
    <property type="project" value="InterPro"/>
</dbReference>
<organism evidence="1 2">
    <name type="scientific">Mesobacillus selenatarsenatis (strain DSM 18680 / JCM 14380 / FERM P-15431 / SF-1)</name>
    <dbReference type="NCBI Taxonomy" id="1321606"/>
    <lineage>
        <taxon>Bacteria</taxon>
        <taxon>Bacillati</taxon>
        <taxon>Bacillota</taxon>
        <taxon>Bacilli</taxon>
        <taxon>Bacillales</taxon>
        <taxon>Bacillaceae</taxon>
        <taxon>Mesobacillus</taxon>
    </lineage>
</organism>